<dbReference type="SUPFAM" id="SSF47240">
    <property type="entry name" value="Ferritin-like"/>
    <property type="match status" value="1"/>
</dbReference>
<dbReference type="InterPro" id="IPR003251">
    <property type="entry name" value="Rr_diiron-bd_dom"/>
</dbReference>
<dbReference type="OrthoDB" id="271558at2"/>
<dbReference type="GO" id="GO:0016491">
    <property type="term" value="F:oxidoreductase activity"/>
    <property type="evidence" value="ECO:0007669"/>
    <property type="project" value="InterPro"/>
</dbReference>
<dbReference type="PANTHER" id="PTHR33531:SF7">
    <property type="entry name" value="HYPOTHETICAL MEMBRANE PROTEIN, CONSERVED"/>
    <property type="match status" value="1"/>
</dbReference>
<reference evidence="2 3" key="1">
    <citation type="submission" date="2019-03" db="EMBL/GenBank/DDBJ databases">
        <title>Genomic Encyclopedia of Type Strains, Phase IV (KMG-IV): sequencing the most valuable type-strain genomes for metagenomic binning, comparative biology and taxonomic classification.</title>
        <authorList>
            <person name="Goeker M."/>
        </authorList>
    </citation>
    <scope>NUCLEOTIDE SEQUENCE [LARGE SCALE GENOMIC DNA]</scope>
    <source>
        <strain evidence="2 3">DSM 102940</strain>
    </source>
</reference>
<accession>A0A4R2KVL7</accession>
<organism evidence="2 3">
    <name type="scientific">Marinisporobacter balticus</name>
    <dbReference type="NCBI Taxonomy" id="2018667"/>
    <lineage>
        <taxon>Bacteria</taxon>
        <taxon>Bacillati</taxon>
        <taxon>Bacillota</taxon>
        <taxon>Clostridia</taxon>
        <taxon>Peptostreptococcales</taxon>
        <taxon>Thermotaleaceae</taxon>
        <taxon>Marinisporobacter</taxon>
    </lineage>
</organism>
<dbReference type="AlphaFoldDB" id="A0A4R2KVL7"/>
<evidence type="ECO:0000313" key="2">
    <source>
        <dbReference type="EMBL" id="TCO77984.1"/>
    </source>
</evidence>
<comment type="caution">
    <text evidence="2">The sequence shown here is derived from an EMBL/GenBank/DDBJ whole genome shotgun (WGS) entry which is preliminary data.</text>
</comment>
<proteinExistence type="predicted"/>
<evidence type="ECO:0000313" key="3">
    <source>
        <dbReference type="Proteomes" id="UP000294919"/>
    </source>
</evidence>
<sequence>MHINNFSELEILKIAKGTEEAGYTFYKKAAEKFNDEDIKKMFEYLAAEEMDHVKTFQRIYDQVAEKLAGKDLEEYLYDETTSAYLRAISETAVFNTNGLTNHKIDQTHSVKDALLIGLQAEKDAILFYEAVSKNTKLEMTRKVLDRLIKEEMKHLHKFKSLLDELVG</sequence>
<dbReference type="RefSeq" id="WP_132243623.1">
    <property type="nucleotide sequence ID" value="NZ_SLWV01000005.1"/>
</dbReference>
<evidence type="ECO:0000259" key="1">
    <source>
        <dbReference type="Pfam" id="PF02915"/>
    </source>
</evidence>
<protein>
    <submittedName>
        <fullName evidence="2">Rubrerythrin</fullName>
    </submittedName>
</protein>
<dbReference type="CDD" id="cd01045">
    <property type="entry name" value="Ferritin_like_AB"/>
    <property type="match status" value="1"/>
</dbReference>
<feature type="domain" description="Rubrerythrin diiron-binding" evidence="1">
    <location>
        <begin position="10"/>
        <end position="162"/>
    </location>
</feature>
<keyword evidence="3" id="KW-1185">Reference proteome</keyword>
<gene>
    <name evidence="2" type="ORF">EV214_10583</name>
</gene>
<dbReference type="Pfam" id="PF02915">
    <property type="entry name" value="Rubrerythrin"/>
    <property type="match status" value="1"/>
</dbReference>
<dbReference type="EMBL" id="SLWV01000005">
    <property type="protein sequence ID" value="TCO77984.1"/>
    <property type="molecule type" value="Genomic_DNA"/>
</dbReference>
<dbReference type="Proteomes" id="UP000294919">
    <property type="component" value="Unassembled WGS sequence"/>
</dbReference>
<dbReference type="InterPro" id="IPR012347">
    <property type="entry name" value="Ferritin-like"/>
</dbReference>
<dbReference type="InterPro" id="IPR009078">
    <property type="entry name" value="Ferritin-like_SF"/>
</dbReference>
<dbReference type="Gene3D" id="1.20.1260.10">
    <property type="match status" value="1"/>
</dbReference>
<name>A0A4R2KVL7_9FIRM</name>
<dbReference type="PANTHER" id="PTHR33531">
    <property type="entry name" value="RUBRERYTHRIN SUBFAMILY"/>
    <property type="match status" value="1"/>
</dbReference>
<dbReference type="GO" id="GO:0046872">
    <property type="term" value="F:metal ion binding"/>
    <property type="evidence" value="ECO:0007669"/>
    <property type="project" value="InterPro"/>
</dbReference>